<evidence type="ECO:0000313" key="1">
    <source>
        <dbReference type="EMBL" id="SMA50963.1"/>
    </source>
</evidence>
<accession>A0A1X7AS42</accession>
<sequence>MAFFEIISIASGFCGITGVTLKTLSKTKYKREVKGYIADLETRKVLWAEFDLEIKRPVIKSMEEILHNTRELLQVCSQDKDLNKILKGIIGSIGKEIHNIHSYDDRTKEGQYKFFMSIQKFRTDMARYLSALCSSLRIEPSSTELRSLIINMATVRPRT</sequence>
<evidence type="ECO:0000313" key="2">
    <source>
        <dbReference type="Proteomes" id="UP000196573"/>
    </source>
</evidence>
<dbReference type="EMBL" id="FWPT01000023">
    <property type="protein sequence ID" value="SMA50963.1"/>
    <property type="molecule type" value="Genomic_DNA"/>
</dbReference>
<dbReference type="AlphaFoldDB" id="A0A1X7AS42"/>
<dbReference type="OrthoDB" id="9833722at2"/>
<dbReference type="Proteomes" id="UP000196573">
    <property type="component" value="Unassembled WGS sequence"/>
</dbReference>
<name>A0A1X7AS42_9GAMM</name>
<dbReference type="RefSeq" id="WP_087113408.1">
    <property type="nucleotide sequence ID" value="NZ_CBCSCN010000028.1"/>
</dbReference>
<organism evidence="1 2">
    <name type="scientific">Parendozoicomonas haliclonae</name>
    <dbReference type="NCBI Taxonomy" id="1960125"/>
    <lineage>
        <taxon>Bacteria</taxon>
        <taxon>Pseudomonadati</taxon>
        <taxon>Pseudomonadota</taxon>
        <taxon>Gammaproteobacteria</taxon>
        <taxon>Oceanospirillales</taxon>
        <taxon>Endozoicomonadaceae</taxon>
        <taxon>Parendozoicomonas</taxon>
    </lineage>
</organism>
<proteinExistence type="predicted"/>
<reference evidence="1 2" key="1">
    <citation type="submission" date="2017-03" db="EMBL/GenBank/DDBJ databases">
        <authorList>
            <person name="Afonso C.L."/>
            <person name="Miller P.J."/>
            <person name="Scott M.A."/>
            <person name="Spackman E."/>
            <person name="Goraichik I."/>
            <person name="Dimitrov K.M."/>
            <person name="Suarez D.L."/>
            <person name="Swayne D.E."/>
        </authorList>
    </citation>
    <scope>NUCLEOTIDE SEQUENCE [LARGE SCALE GENOMIC DNA]</scope>
    <source>
        <strain evidence="1">SB41UT1</strain>
    </source>
</reference>
<keyword evidence="2" id="KW-1185">Reference proteome</keyword>
<protein>
    <submittedName>
        <fullName evidence="1">Uncharacterized protein</fullName>
    </submittedName>
</protein>
<gene>
    <name evidence="1" type="ORF">EHSB41UT_04784</name>
</gene>